<accession>A0A3S0ASH1</accession>
<feature type="domain" description="Prolow-density lipoprotein receptor-related protein 1-like beta-propeller" evidence="2">
    <location>
        <begin position="366"/>
        <end position="439"/>
    </location>
</feature>
<dbReference type="EMBL" id="RXHU01000007">
    <property type="protein sequence ID" value="RTE11558.1"/>
    <property type="molecule type" value="Genomic_DNA"/>
</dbReference>
<keyword evidence="4" id="KW-1185">Reference proteome</keyword>
<feature type="signal peptide" evidence="1">
    <location>
        <begin position="1"/>
        <end position="26"/>
    </location>
</feature>
<dbReference type="Proteomes" id="UP000276128">
    <property type="component" value="Unassembled WGS sequence"/>
</dbReference>
<organism evidence="3 4">
    <name type="scientific">Paenibacillus whitsoniae</name>
    <dbReference type="NCBI Taxonomy" id="2496558"/>
    <lineage>
        <taxon>Bacteria</taxon>
        <taxon>Bacillati</taxon>
        <taxon>Bacillota</taxon>
        <taxon>Bacilli</taxon>
        <taxon>Bacillales</taxon>
        <taxon>Paenibacillaceae</taxon>
        <taxon>Paenibacillus</taxon>
    </lineage>
</organism>
<dbReference type="AlphaFoldDB" id="A0A3S0ASH1"/>
<evidence type="ECO:0000313" key="4">
    <source>
        <dbReference type="Proteomes" id="UP000276128"/>
    </source>
</evidence>
<dbReference type="Pfam" id="PF16472">
    <property type="entry name" value="DUF5050"/>
    <property type="match status" value="1"/>
</dbReference>
<dbReference type="OrthoDB" id="61520at2"/>
<feature type="chain" id="PRO_5018739494" evidence="1">
    <location>
        <begin position="27"/>
        <end position="535"/>
    </location>
</feature>
<evidence type="ECO:0000256" key="1">
    <source>
        <dbReference type="SAM" id="SignalP"/>
    </source>
</evidence>
<dbReference type="RefSeq" id="WP_126139504.1">
    <property type="nucleotide sequence ID" value="NZ_RXHU01000007.1"/>
</dbReference>
<sequence length="535" mass="58305">MNRKGAGWMMSGLLLLILGAPGQAQALTNDVEVTIPNYPVHLNGHLVDNKNREYPLLVYKEITYVPMTWYDARLLGLESSWSADGGLQIAQKIVASSYVGYRSEQMNAAVYHAQVSEGPISVNGQSIDNPKEPYPLLSFRDVTYFPLTWRFAHDAFHWDYAWDAVEGLSIQSSNAQVMDVSSLPSDNDRALYQGYYYFVETEGSTNEVYRTPTAGSDSKELLYTYDIDSGHGLQKNVTFQLREDVLWLRYHVGGATMGHDVYVRIAPDGKATVSHQGYLDFRETDDGTVIANQGNPPSAGNLSLVPEGKDRASARQLGEPGMMYGRHVTADSNMVSVGGDGGSMRVIGDDVYVIGSAYPPTTGALNHIFRIHLKDGKSVPLVNASVGQFRIFGSSLYYIKDEDASLYRAELDGTNESRLTDKPVAWFGVMGENVFYTSSGSGVADPEKPSSLYLKNGDHPEGILLLDAVKSAQIAGDRLVCVMGDDSPYGMELLDDSGSIVLKIANGIERVLASDEGLLIAAKGEAGALTTLFVK</sequence>
<keyword evidence="1" id="KW-0732">Signal</keyword>
<gene>
    <name evidence="3" type="ORF">EJQ19_01830</name>
</gene>
<proteinExistence type="predicted"/>
<dbReference type="InterPro" id="IPR032485">
    <property type="entry name" value="LRP1-like_beta_prop"/>
</dbReference>
<protein>
    <submittedName>
        <fullName evidence="3">DUF5050 domain-containing protein</fullName>
    </submittedName>
</protein>
<evidence type="ECO:0000313" key="3">
    <source>
        <dbReference type="EMBL" id="RTE11558.1"/>
    </source>
</evidence>
<comment type="caution">
    <text evidence="3">The sequence shown here is derived from an EMBL/GenBank/DDBJ whole genome shotgun (WGS) entry which is preliminary data.</text>
</comment>
<evidence type="ECO:0000259" key="2">
    <source>
        <dbReference type="Pfam" id="PF16472"/>
    </source>
</evidence>
<reference evidence="3 4" key="1">
    <citation type="submission" date="2018-12" db="EMBL/GenBank/DDBJ databases">
        <title>Bacillus ochoae sp. nov., Paenibacillus whitsoniae sp. nov., Paenibacillus spiritus sp. nov. Isolated from the Mars Exploration Rover during spacecraft assembly.</title>
        <authorList>
            <person name="Seuylemezian A."/>
            <person name="Vaishampayan P."/>
        </authorList>
    </citation>
    <scope>NUCLEOTIDE SEQUENCE [LARGE SCALE GENOMIC DNA]</scope>
    <source>
        <strain evidence="3 4">MER 54</strain>
    </source>
</reference>
<name>A0A3S0ASH1_9BACL</name>